<reference evidence="2 3" key="1">
    <citation type="journal article" date="2020" name="Front. Microbiol.">
        <title>Genetic Organization of the aprX-lipA2 Operon Affects the Proteolytic Potential of Pseudomonas Species in Milk.</title>
        <authorList>
            <person name="Maier C."/>
            <person name="Huptas C."/>
            <person name="von Neubeck M."/>
            <person name="Scherer S."/>
            <person name="Wenning M."/>
            <person name="Lucking G."/>
        </authorList>
    </citation>
    <scope>NUCLEOTIDE SEQUENCE [LARGE SCALE GENOMIC DNA]</scope>
    <source>
        <strain evidence="2 3">WS 5405</strain>
    </source>
</reference>
<feature type="transmembrane region" description="Helical" evidence="1">
    <location>
        <begin position="64"/>
        <end position="81"/>
    </location>
</feature>
<dbReference type="RefSeq" id="WP_169900498.1">
    <property type="nucleotide sequence ID" value="NZ_JAAQYH010000020.1"/>
</dbReference>
<keyword evidence="1" id="KW-0812">Transmembrane</keyword>
<proteinExistence type="predicted"/>
<evidence type="ECO:0000313" key="2">
    <source>
        <dbReference type="EMBL" id="NNA76734.1"/>
    </source>
</evidence>
<gene>
    <name evidence="2" type="ORF">HBO13_29305</name>
</gene>
<dbReference type="Proteomes" id="UP000535954">
    <property type="component" value="Unassembled WGS sequence"/>
</dbReference>
<accession>A0A7Y1M7P1</accession>
<sequence>MSKPIPKSKRPLRKSRPGLEWARLYGSFNPGINTKTASEVVYEFLRRAELTSDPDQRLMQAQRVIGALMALLAFSAPGAGFRDLHLDVFARLAALTGETRDSLATMAGVAR</sequence>
<keyword evidence="1" id="KW-0472">Membrane</keyword>
<dbReference type="AlphaFoldDB" id="A0A7Y1M7P1"/>
<evidence type="ECO:0000313" key="3">
    <source>
        <dbReference type="Proteomes" id="UP000535954"/>
    </source>
</evidence>
<evidence type="ECO:0000256" key="1">
    <source>
        <dbReference type="SAM" id="Phobius"/>
    </source>
</evidence>
<comment type="caution">
    <text evidence="2">The sequence shown here is derived from an EMBL/GenBank/DDBJ whole genome shotgun (WGS) entry which is preliminary data.</text>
</comment>
<dbReference type="EMBL" id="JAAQYH010000020">
    <property type="protein sequence ID" value="NNA76734.1"/>
    <property type="molecule type" value="Genomic_DNA"/>
</dbReference>
<organism evidence="2 3">
    <name type="scientific">Pseudomonas lactis</name>
    <dbReference type="NCBI Taxonomy" id="1615674"/>
    <lineage>
        <taxon>Bacteria</taxon>
        <taxon>Pseudomonadati</taxon>
        <taxon>Pseudomonadota</taxon>
        <taxon>Gammaproteobacteria</taxon>
        <taxon>Pseudomonadales</taxon>
        <taxon>Pseudomonadaceae</taxon>
        <taxon>Pseudomonas</taxon>
    </lineage>
</organism>
<keyword evidence="1" id="KW-1133">Transmembrane helix</keyword>
<name>A0A7Y1M7P1_9PSED</name>
<protein>
    <submittedName>
        <fullName evidence="2">Uncharacterized protein</fullName>
    </submittedName>
</protein>